<dbReference type="InterPro" id="IPR012836">
    <property type="entry name" value="FlgF"/>
</dbReference>
<dbReference type="PANTHER" id="PTHR30435:SF19">
    <property type="entry name" value="FLAGELLAR BASAL-BODY ROD PROTEIN FLGG"/>
    <property type="match status" value="1"/>
</dbReference>
<comment type="similarity">
    <text evidence="2 4">Belongs to the flagella basal body rod proteins family.</text>
</comment>
<dbReference type="Proteomes" id="UP000544872">
    <property type="component" value="Unassembled WGS sequence"/>
</dbReference>
<dbReference type="NCBIfam" id="TIGR02490">
    <property type="entry name" value="flgF"/>
    <property type="match status" value="1"/>
</dbReference>
<keyword evidence="8" id="KW-0966">Cell projection</keyword>
<feature type="domain" description="Flagellar basal-body/hook protein C-terminal" evidence="6">
    <location>
        <begin position="197"/>
        <end position="241"/>
    </location>
</feature>
<evidence type="ECO:0000259" key="7">
    <source>
        <dbReference type="Pfam" id="PF22692"/>
    </source>
</evidence>
<evidence type="ECO:0000259" key="5">
    <source>
        <dbReference type="Pfam" id="PF00460"/>
    </source>
</evidence>
<sequence>MENTGYIALSRQTALWRRMDTIANNLANMNTTGYRGQDMMFTDYLVRTPNTDSAFRDQVRFVQDMGQVNDLTPGPQKTTGNSMDVALQDADTFFAVEAFGGEKYTRAGGFTLDDQGKLVTRDGAPVLSENGTPIFIAPNESQFTVSETGTVSTENGAIAKLKVVRFDNPQALRRVGSSLWEANTDQTAQPAATARVAQGFLESSNVNGVVEMTRMIDVQRSYQQTQNILDREDERIRKTIDIWTRRSA</sequence>
<evidence type="ECO:0000256" key="2">
    <source>
        <dbReference type="ARBA" id="ARBA00009677"/>
    </source>
</evidence>
<dbReference type="InterPro" id="IPR010930">
    <property type="entry name" value="Flg_bb/hook_C_dom"/>
</dbReference>
<proteinExistence type="inferred from homology"/>
<dbReference type="InterPro" id="IPR053967">
    <property type="entry name" value="LlgE_F_G-like_D1"/>
</dbReference>
<evidence type="ECO:0000313" key="8">
    <source>
        <dbReference type="EMBL" id="MBB6209279.1"/>
    </source>
</evidence>
<dbReference type="InterPro" id="IPR019776">
    <property type="entry name" value="Flagellar_basal_body_rod_CS"/>
</dbReference>
<keyword evidence="8" id="KW-0969">Cilium</keyword>
<comment type="caution">
    <text evidence="8">The sequence shown here is derived from an EMBL/GenBank/DDBJ whole genome shotgun (WGS) entry which is preliminary data.</text>
</comment>
<dbReference type="EMBL" id="JACIIX010000002">
    <property type="protein sequence ID" value="MBB6209279.1"/>
    <property type="molecule type" value="Genomic_DNA"/>
</dbReference>
<gene>
    <name evidence="8" type="ORF">FHS48_000681</name>
</gene>
<keyword evidence="9" id="KW-1185">Reference proteome</keyword>
<feature type="domain" description="Flagellar basal body rod protein N-terminal" evidence="5">
    <location>
        <begin position="6"/>
        <end position="35"/>
    </location>
</feature>
<evidence type="ECO:0000256" key="3">
    <source>
        <dbReference type="ARBA" id="ARBA00023143"/>
    </source>
</evidence>
<feature type="domain" description="Flagellar hook protein FlgE/F/G-like D1" evidence="7">
    <location>
        <begin position="91"/>
        <end position="152"/>
    </location>
</feature>
<name>A0A7W9ZFE2_NOVIT</name>
<dbReference type="Pfam" id="PF00460">
    <property type="entry name" value="Flg_bb_rod"/>
    <property type="match status" value="1"/>
</dbReference>
<organism evidence="8 9">
    <name type="scientific">Novispirillum itersonii</name>
    <name type="common">Aquaspirillum itersonii</name>
    <dbReference type="NCBI Taxonomy" id="189"/>
    <lineage>
        <taxon>Bacteria</taxon>
        <taxon>Pseudomonadati</taxon>
        <taxon>Pseudomonadota</taxon>
        <taxon>Alphaproteobacteria</taxon>
        <taxon>Rhodospirillales</taxon>
        <taxon>Novispirillaceae</taxon>
        <taxon>Novispirillum</taxon>
    </lineage>
</organism>
<keyword evidence="8" id="KW-0282">Flagellum</keyword>
<dbReference type="AlphaFoldDB" id="A0A7W9ZFE2"/>
<dbReference type="GO" id="GO:0030694">
    <property type="term" value="C:bacterial-type flagellum basal body, rod"/>
    <property type="evidence" value="ECO:0007669"/>
    <property type="project" value="UniProtKB-UniRule"/>
</dbReference>
<reference evidence="8 9" key="1">
    <citation type="submission" date="2020-08" db="EMBL/GenBank/DDBJ databases">
        <title>Genomic Encyclopedia of Type Strains, Phase IV (KMG-IV): sequencing the most valuable type-strain genomes for metagenomic binning, comparative biology and taxonomic classification.</title>
        <authorList>
            <person name="Goeker M."/>
        </authorList>
    </citation>
    <scope>NUCLEOTIDE SEQUENCE [LARGE SCALE GENOMIC DNA]</scope>
    <source>
        <strain evidence="8 9">DSM 11590</strain>
    </source>
</reference>
<dbReference type="GO" id="GO:0071978">
    <property type="term" value="P:bacterial-type flagellum-dependent swarming motility"/>
    <property type="evidence" value="ECO:0007669"/>
    <property type="project" value="TreeGrafter"/>
</dbReference>
<dbReference type="NCBIfam" id="TIGR03506">
    <property type="entry name" value="FlgEFG_subfam"/>
    <property type="match status" value="2"/>
</dbReference>
<dbReference type="InterPro" id="IPR001444">
    <property type="entry name" value="Flag_bb_rod_N"/>
</dbReference>
<accession>A0A7W9ZFE2</accession>
<dbReference type="Pfam" id="PF22692">
    <property type="entry name" value="LlgE_F_G_D1"/>
    <property type="match status" value="1"/>
</dbReference>
<dbReference type="Pfam" id="PF06429">
    <property type="entry name" value="Flg_bbr_C"/>
    <property type="match status" value="1"/>
</dbReference>
<dbReference type="InterPro" id="IPR037925">
    <property type="entry name" value="FlgE/F/G-like"/>
</dbReference>
<comment type="subunit">
    <text evidence="4">The basal body constitutes a major portion of the flagellar organelle and consists of five rings (E,L,P,S, and M) mounted on a central rod. The rod consists of about 26 subunits of FlgG in the distal portion, and FlgB, FlgC and FlgF are thought to build up the proximal portion of the rod with about 6 subunits each.</text>
</comment>
<keyword evidence="3 4" id="KW-0975">Bacterial flagellum</keyword>
<evidence type="ECO:0000256" key="1">
    <source>
        <dbReference type="ARBA" id="ARBA00004117"/>
    </source>
</evidence>
<comment type="subcellular location">
    <subcellularLocation>
        <location evidence="1 4">Bacterial flagellum basal body</location>
    </subcellularLocation>
</comment>
<evidence type="ECO:0000259" key="6">
    <source>
        <dbReference type="Pfam" id="PF06429"/>
    </source>
</evidence>
<protein>
    <recommendedName>
        <fullName evidence="4">Flagellar basal-body rod protein FlgF</fullName>
    </recommendedName>
</protein>
<dbReference type="InterPro" id="IPR020013">
    <property type="entry name" value="Flagellar_FlgE/F/G"/>
</dbReference>
<evidence type="ECO:0000313" key="9">
    <source>
        <dbReference type="Proteomes" id="UP000544872"/>
    </source>
</evidence>
<evidence type="ECO:0000256" key="4">
    <source>
        <dbReference type="RuleBase" id="RU362116"/>
    </source>
</evidence>
<dbReference type="PANTHER" id="PTHR30435">
    <property type="entry name" value="FLAGELLAR PROTEIN"/>
    <property type="match status" value="1"/>
</dbReference>
<dbReference type="PROSITE" id="PS00588">
    <property type="entry name" value="FLAGELLA_BB_ROD"/>
    <property type="match status" value="1"/>
</dbReference>
<dbReference type="SUPFAM" id="SSF117143">
    <property type="entry name" value="Flagellar hook protein flgE"/>
    <property type="match status" value="1"/>
</dbReference>
<dbReference type="RefSeq" id="WP_184261443.1">
    <property type="nucleotide sequence ID" value="NZ_JACIIX010000002.1"/>
</dbReference>